<feature type="non-terminal residue" evidence="8">
    <location>
        <position position="1"/>
    </location>
</feature>
<feature type="domain" description="GDNF/GAS1" evidence="7">
    <location>
        <begin position="12"/>
        <end position="89"/>
    </location>
</feature>
<keyword evidence="4" id="KW-0472">Membrane</keyword>
<evidence type="ECO:0000256" key="4">
    <source>
        <dbReference type="ARBA" id="ARBA00023136"/>
    </source>
</evidence>
<evidence type="ECO:0000259" key="7">
    <source>
        <dbReference type="SMART" id="SM00907"/>
    </source>
</evidence>
<organism evidence="8 9">
    <name type="scientific">Diploptera punctata</name>
    <name type="common">Pacific beetle cockroach</name>
    <dbReference type="NCBI Taxonomy" id="6984"/>
    <lineage>
        <taxon>Eukaryota</taxon>
        <taxon>Metazoa</taxon>
        <taxon>Ecdysozoa</taxon>
        <taxon>Arthropoda</taxon>
        <taxon>Hexapoda</taxon>
        <taxon>Insecta</taxon>
        <taxon>Pterygota</taxon>
        <taxon>Neoptera</taxon>
        <taxon>Polyneoptera</taxon>
        <taxon>Dictyoptera</taxon>
        <taxon>Blattodea</taxon>
        <taxon>Blaberoidea</taxon>
        <taxon>Blaberidae</taxon>
        <taxon>Diplopterinae</taxon>
        <taxon>Diploptera</taxon>
    </lineage>
</organism>
<accession>A0AAD7ZIJ1</accession>
<comment type="subcellular location">
    <subcellularLocation>
        <location evidence="1">Cell membrane</location>
    </subcellularLocation>
</comment>
<name>A0AAD7ZIJ1_DIPPU</name>
<evidence type="ECO:0000256" key="6">
    <source>
        <dbReference type="SAM" id="MobiDB-lite"/>
    </source>
</evidence>
<dbReference type="InterPro" id="IPR037193">
    <property type="entry name" value="GDNF_alpha"/>
</dbReference>
<keyword evidence="3" id="KW-0732">Signal</keyword>
<evidence type="ECO:0000256" key="2">
    <source>
        <dbReference type="ARBA" id="ARBA00022475"/>
    </source>
</evidence>
<evidence type="ECO:0000313" key="9">
    <source>
        <dbReference type="Proteomes" id="UP001233999"/>
    </source>
</evidence>
<comment type="caution">
    <text evidence="8">The sequence shown here is derived from an EMBL/GenBank/DDBJ whole genome shotgun (WGS) entry which is preliminary data.</text>
</comment>
<dbReference type="InterPro" id="IPR016017">
    <property type="entry name" value="GDNF/GAS1"/>
</dbReference>
<keyword evidence="2" id="KW-1003">Cell membrane</keyword>
<evidence type="ECO:0000313" key="8">
    <source>
        <dbReference type="EMBL" id="KAJ9581349.1"/>
    </source>
</evidence>
<feature type="compositionally biased region" description="Polar residues" evidence="6">
    <location>
        <begin position="317"/>
        <end position="326"/>
    </location>
</feature>
<feature type="compositionally biased region" description="Basic and acidic residues" evidence="6">
    <location>
        <begin position="254"/>
        <end position="263"/>
    </location>
</feature>
<proteinExistence type="predicted"/>
<evidence type="ECO:0000256" key="5">
    <source>
        <dbReference type="ARBA" id="ARBA00023180"/>
    </source>
</evidence>
<feature type="compositionally biased region" description="Basic residues" evidence="6">
    <location>
        <begin position="111"/>
        <end position="123"/>
    </location>
</feature>
<keyword evidence="9" id="KW-1185">Reference proteome</keyword>
<reference evidence="8" key="1">
    <citation type="journal article" date="2023" name="IScience">
        <title>Live-bearing cockroach genome reveals convergent evolutionary mechanisms linked to viviparity in insects and beyond.</title>
        <authorList>
            <person name="Fouks B."/>
            <person name="Harrison M.C."/>
            <person name="Mikhailova A.A."/>
            <person name="Marchal E."/>
            <person name="English S."/>
            <person name="Carruthers M."/>
            <person name="Jennings E.C."/>
            <person name="Chiamaka E.L."/>
            <person name="Frigard R.A."/>
            <person name="Pippel M."/>
            <person name="Attardo G.M."/>
            <person name="Benoit J.B."/>
            <person name="Bornberg-Bauer E."/>
            <person name="Tobe S.S."/>
        </authorList>
    </citation>
    <scope>NUCLEOTIDE SEQUENCE</scope>
    <source>
        <strain evidence="8">Stay&amp;Tobe</strain>
    </source>
</reference>
<keyword evidence="5" id="KW-0325">Glycoprotein</keyword>
<feature type="region of interest" description="Disordered" evidence="6">
    <location>
        <begin position="317"/>
        <end position="351"/>
    </location>
</feature>
<evidence type="ECO:0000256" key="3">
    <source>
        <dbReference type="ARBA" id="ARBA00022729"/>
    </source>
</evidence>
<dbReference type="Proteomes" id="UP001233999">
    <property type="component" value="Unassembled WGS sequence"/>
</dbReference>
<feature type="region of interest" description="Disordered" evidence="6">
    <location>
        <begin position="246"/>
        <end position="270"/>
    </location>
</feature>
<protein>
    <recommendedName>
        <fullName evidence="7">GDNF/GAS1 domain-containing protein</fullName>
    </recommendedName>
</protein>
<dbReference type="SUPFAM" id="SSF110035">
    <property type="entry name" value="GDNF receptor-like"/>
    <property type="match status" value="1"/>
</dbReference>
<dbReference type="AlphaFoldDB" id="A0AAD7ZIJ1"/>
<dbReference type="Pfam" id="PF02351">
    <property type="entry name" value="GDNF"/>
    <property type="match status" value="1"/>
</dbReference>
<sequence>KDPYPVDALPTCNHALSVCQQERKCIKLFEDFKTNCKVREGKCRMDDREQCHEAWTKLRLSPMFGCICPNNHMKRRCDRIFSMVNHNPCVELSILIAGDFSRSAKTRLKCLKNNKTKERRRLKSGPPDHKRLKHFRPWSQPLRMPDAVSGETSGNYKPHDNGLQPENLHQDHHSNSGHNLLPPGEIRNKNENTDPDVLPASFDLSGTDSALYPYDPEQGNFRDFLFPPATNLYPYFLFPSNTLRPRLSHTPPHHPSDYDDPDGKLTSSHSGSISVKVISSENATSIEGIESQLENPLVGIRGTTQKDNSALRQELQGITSNGSNSLFDEDGEPRGPSNTPENSKVHSTHNHQIACQPSTASNLSAINRSETRGNCARNVCAKFQYTMCTTMGINYKSVEWRFFIDSSKISLKSTSRIQERNSPYSS</sequence>
<evidence type="ECO:0000256" key="1">
    <source>
        <dbReference type="ARBA" id="ARBA00004236"/>
    </source>
</evidence>
<feature type="non-terminal residue" evidence="8">
    <location>
        <position position="426"/>
    </location>
</feature>
<dbReference type="GO" id="GO:0005886">
    <property type="term" value="C:plasma membrane"/>
    <property type="evidence" value="ECO:0007669"/>
    <property type="project" value="UniProtKB-SubCell"/>
</dbReference>
<feature type="region of interest" description="Disordered" evidence="6">
    <location>
        <begin position="111"/>
        <end position="202"/>
    </location>
</feature>
<gene>
    <name evidence="8" type="ORF">L9F63_023476</name>
</gene>
<dbReference type="SMART" id="SM00907">
    <property type="entry name" value="GDNF"/>
    <property type="match status" value="1"/>
</dbReference>
<dbReference type="EMBL" id="JASPKZ010007945">
    <property type="protein sequence ID" value="KAJ9581349.1"/>
    <property type="molecule type" value="Genomic_DNA"/>
</dbReference>
<reference evidence="8" key="2">
    <citation type="submission" date="2023-05" db="EMBL/GenBank/DDBJ databases">
        <authorList>
            <person name="Fouks B."/>
        </authorList>
    </citation>
    <scope>NUCLEOTIDE SEQUENCE</scope>
    <source>
        <strain evidence="8">Stay&amp;Tobe</strain>
        <tissue evidence="8">Testes</tissue>
    </source>
</reference>